<keyword evidence="3" id="KW-0507">mRNA processing</keyword>
<dbReference type="SUPFAM" id="SSF109905">
    <property type="entry name" value="Surp module (SWAP domain)"/>
    <property type="match status" value="1"/>
</dbReference>
<reference evidence="12 13" key="1">
    <citation type="submission" date="2020-08" db="EMBL/GenBank/DDBJ databases">
        <title>Plant Genome Project.</title>
        <authorList>
            <person name="Zhang R.-G."/>
        </authorList>
    </citation>
    <scope>NUCLEOTIDE SEQUENCE [LARGE SCALE GENOMIC DNA]</scope>
    <source>
        <tissue evidence="12">Rhizome</tissue>
    </source>
</reference>
<evidence type="ECO:0000256" key="7">
    <source>
        <dbReference type="ARBA" id="ARBA00023136"/>
    </source>
</evidence>
<dbReference type="Proteomes" id="UP000734854">
    <property type="component" value="Unassembled WGS sequence"/>
</dbReference>
<evidence type="ECO:0000256" key="5">
    <source>
        <dbReference type="ARBA" id="ARBA00022737"/>
    </source>
</evidence>
<evidence type="ECO:0000256" key="9">
    <source>
        <dbReference type="SAM" id="Phobius"/>
    </source>
</evidence>
<feature type="transmembrane region" description="Helical" evidence="9">
    <location>
        <begin position="136"/>
        <end position="158"/>
    </location>
</feature>
<dbReference type="PANTHER" id="PTHR45136">
    <property type="entry name" value="ABC TRANSPORTER DOMAIN-CONTAINING PROTEIN"/>
    <property type="match status" value="1"/>
</dbReference>
<gene>
    <name evidence="12" type="ORF">ZIOFF_068636</name>
</gene>
<dbReference type="GO" id="GO:0003723">
    <property type="term" value="F:RNA binding"/>
    <property type="evidence" value="ECO:0007669"/>
    <property type="project" value="InterPro"/>
</dbReference>
<keyword evidence="2" id="KW-0813">Transport</keyword>
<dbReference type="EMBL" id="JACMSC010000019">
    <property type="protein sequence ID" value="KAG6474698.1"/>
    <property type="molecule type" value="Genomic_DNA"/>
</dbReference>
<dbReference type="AlphaFoldDB" id="A0A8J5CYC9"/>
<keyword evidence="7 9" id="KW-0472">Membrane</keyword>
<dbReference type="Gene3D" id="1.10.10.790">
    <property type="entry name" value="Surp module"/>
    <property type="match status" value="1"/>
</dbReference>
<evidence type="ECO:0000259" key="10">
    <source>
        <dbReference type="PROSITE" id="PS50128"/>
    </source>
</evidence>
<proteinExistence type="inferred from homology"/>
<dbReference type="GO" id="GO:0006397">
    <property type="term" value="P:mRNA processing"/>
    <property type="evidence" value="ECO:0007669"/>
    <property type="project" value="UniProtKB-KW"/>
</dbReference>
<dbReference type="PANTHER" id="PTHR45136:SF2">
    <property type="entry name" value="ABC TRANSPORTER DOMAIN-CONTAINING PROTEIN"/>
    <property type="match status" value="1"/>
</dbReference>
<dbReference type="Pfam" id="PF01805">
    <property type="entry name" value="Surp"/>
    <property type="match status" value="1"/>
</dbReference>
<feature type="domain" description="SURP motif" evidence="10">
    <location>
        <begin position="1"/>
        <end position="40"/>
    </location>
</feature>
<evidence type="ECO:0000256" key="6">
    <source>
        <dbReference type="ARBA" id="ARBA00022989"/>
    </source>
</evidence>
<dbReference type="InterPro" id="IPR035967">
    <property type="entry name" value="SWAP/Surp_sf"/>
</dbReference>
<evidence type="ECO:0000259" key="11">
    <source>
        <dbReference type="PROSITE" id="PS50929"/>
    </source>
</evidence>
<evidence type="ECO:0000256" key="2">
    <source>
        <dbReference type="ARBA" id="ARBA00022448"/>
    </source>
</evidence>
<evidence type="ECO:0008006" key="14">
    <source>
        <dbReference type="Google" id="ProtNLM"/>
    </source>
</evidence>
<comment type="similarity">
    <text evidence="1">Belongs to the ABC transporter superfamily. ABCB family. Multidrug resistance exporter (TC 3.A.1.201) subfamily.</text>
</comment>
<accession>A0A8J5CYC9</accession>
<evidence type="ECO:0000256" key="3">
    <source>
        <dbReference type="ARBA" id="ARBA00022664"/>
    </source>
</evidence>
<evidence type="ECO:0000313" key="13">
    <source>
        <dbReference type="Proteomes" id="UP000734854"/>
    </source>
</evidence>
<keyword evidence="5" id="KW-0677">Repeat</keyword>
<dbReference type="Pfam" id="PF00664">
    <property type="entry name" value="ABC_membrane"/>
    <property type="match status" value="1"/>
</dbReference>
<evidence type="ECO:0000256" key="1">
    <source>
        <dbReference type="ARBA" id="ARBA00007577"/>
    </source>
</evidence>
<feature type="domain" description="ABC transmembrane type-1" evidence="11">
    <location>
        <begin position="99"/>
        <end position="229"/>
    </location>
</feature>
<protein>
    <recommendedName>
        <fullName evidence="14">ABC transmembrane type-1 domain-containing protein</fullName>
    </recommendedName>
</protein>
<keyword evidence="6 9" id="KW-1133">Transmembrane helix</keyword>
<dbReference type="PROSITE" id="PS50929">
    <property type="entry name" value="ABC_TM1F"/>
    <property type="match status" value="1"/>
</dbReference>
<dbReference type="InterPro" id="IPR011527">
    <property type="entry name" value="ABC1_TM_dom"/>
</dbReference>
<dbReference type="SMART" id="SM00648">
    <property type="entry name" value="SWAP"/>
    <property type="match status" value="1"/>
</dbReference>
<dbReference type="InterPro" id="IPR000061">
    <property type="entry name" value="Surp"/>
</dbReference>
<dbReference type="GO" id="GO:0140359">
    <property type="term" value="F:ABC-type transporter activity"/>
    <property type="evidence" value="ECO:0007669"/>
    <property type="project" value="InterPro"/>
</dbReference>
<dbReference type="Gene3D" id="1.20.1560.10">
    <property type="entry name" value="ABC transporter type 1, transmembrane domain"/>
    <property type="match status" value="1"/>
</dbReference>
<keyword evidence="8" id="KW-0325">Glycoprotein</keyword>
<organism evidence="12 13">
    <name type="scientific">Zingiber officinale</name>
    <name type="common">Ginger</name>
    <name type="synonym">Amomum zingiber</name>
    <dbReference type="NCBI Taxonomy" id="94328"/>
    <lineage>
        <taxon>Eukaryota</taxon>
        <taxon>Viridiplantae</taxon>
        <taxon>Streptophyta</taxon>
        <taxon>Embryophyta</taxon>
        <taxon>Tracheophyta</taxon>
        <taxon>Spermatophyta</taxon>
        <taxon>Magnoliopsida</taxon>
        <taxon>Liliopsida</taxon>
        <taxon>Zingiberales</taxon>
        <taxon>Zingiberaceae</taxon>
        <taxon>Zingiber</taxon>
    </lineage>
</organism>
<feature type="transmembrane region" description="Helical" evidence="9">
    <location>
        <begin position="95"/>
        <end position="116"/>
    </location>
</feature>
<sequence length="229" mass="25897">MALYVLDGGCAFEQAVMGQGRGNALFDFLFDLRLMEHTYYVWRLYSFAQDWRRLEKEKSDELNSSSSCCLNFDVYPANSDLNSIFSHGDMVDTLLMIRGFIGVVGDGFAIPAFFMFARVIFNDMGQGSIEAVNENVIYLVYLADGSFLASFMEGYCWSRTGEQQASRMRVRYLTAVLRQDVEYFDLNTGTSSEVITSITSDNLVIQDCLSEKVPNFIMNCATFVGCYAR</sequence>
<keyword evidence="4 9" id="KW-0812">Transmembrane</keyword>
<dbReference type="PROSITE" id="PS50128">
    <property type="entry name" value="SURP"/>
    <property type="match status" value="1"/>
</dbReference>
<name>A0A8J5CYC9_ZINOF</name>
<dbReference type="GO" id="GO:0016020">
    <property type="term" value="C:membrane"/>
    <property type="evidence" value="ECO:0007669"/>
    <property type="project" value="InterPro"/>
</dbReference>
<evidence type="ECO:0000256" key="4">
    <source>
        <dbReference type="ARBA" id="ARBA00022692"/>
    </source>
</evidence>
<comment type="caution">
    <text evidence="12">The sequence shown here is derived from an EMBL/GenBank/DDBJ whole genome shotgun (WGS) entry which is preliminary data.</text>
</comment>
<dbReference type="SUPFAM" id="SSF90123">
    <property type="entry name" value="ABC transporter transmembrane region"/>
    <property type="match status" value="1"/>
</dbReference>
<evidence type="ECO:0000313" key="12">
    <source>
        <dbReference type="EMBL" id="KAG6474698.1"/>
    </source>
</evidence>
<dbReference type="GO" id="GO:0005524">
    <property type="term" value="F:ATP binding"/>
    <property type="evidence" value="ECO:0007669"/>
    <property type="project" value="InterPro"/>
</dbReference>
<keyword evidence="13" id="KW-1185">Reference proteome</keyword>
<evidence type="ECO:0000256" key="8">
    <source>
        <dbReference type="ARBA" id="ARBA00023180"/>
    </source>
</evidence>
<dbReference type="InterPro" id="IPR036640">
    <property type="entry name" value="ABC1_TM_sf"/>
</dbReference>